<protein>
    <recommendedName>
        <fullName evidence="2">CRISPR system Cms protein Csm4</fullName>
    </recommendedName>
</protein>
<dbReference type="RefSeq" id="WP_129013797.1">
    <property type="nucleotide sequence ID" value="NZ_CBCSEI010000010.1"/>
</dbReference>
<keyword evidence="3" id="KW-0694">RNA-binding</keyword>
<sequence>MELLTLKIKPLSAFATFPKGDTIFGQIVAYDFLDKKDTFKDYLQSEPNLIVSDMMPLGYVYKPTLPIECFKSPNEIEVDKKDIRKRKFISIKNLQKGDLYKCEKLDFNLEFSVVKNSINRTTFTTEGDSFAPYAESETSYFKELWMFVLVDNQIKQRVLELIEKIGKYGFGKNASVGKGIFEIEQISNPIENIASNYYMSLSPTIIQDEKILNTWYEPFTRFGKFSTGYENDNVFKKPTLMAQSSAVIKSNFKDVKYFGRSLDNGFDYKTSFLQGYSIALPIIIKDEKWLNIK</sequence>
<gene>
    <name evidence="5" type="ORF">CP963_08770</name>
</gene>
<evidence type="ECO:0000256" key="2">
    <source>
        <dbReference type="ARBA" id="ARBA00016109"/>
    </source>
</evidence>
<proteinExistence type="inferred from homology"/>
<evidence type="ECO:0000313" key="5">
    <source>
        <dbReference type="EMBL" id="RXI40473.1"/>
    </source>
</evidence>
<comment type="similarity">
    <text evidence="1">Belongs to the CRISPR-associated Csm4 family.</text>
</comment>
<comment type="caution">
    <text evidence="5">The sequence shown here is derived from an EMBL/GenBank/DDBJ whole genome shotgun (WGS) entry which is preliminary data.</text>
</comment>
<dbReference type="NCBIfam" id="TIGR01903">
    <property type="entry name" value="cas5_csm4"/>
    <property type="match status" value="1"/>
</dbReference>
<dbReference type="GO" id="GO:0003723">
    <property type="term" value="F:RNA binding"/>
    <property type="evidence" value="ECO:0007669"/>
    <property type="project" value="UniProtKB-KW"/>
</dbReference>
<dbReference type="AlphaFoldDB" id="A0A6M8NTB0"/>
<keyword evidence="4" id="KW-0051">Antiviral defense</keyword>
<dbReference type="GO" id="GO:0051607">
    <property type="term" value="P:defense response to virus"/>
    <property type="evidence" value="ECO:0007669"/>
    <property type="project" value="UniProtKB-KW"/>
</dbReference>
<accession>A0A6M8NTB0</accession>
<dbReference type="Proteomes" id="UP000290378">
    <property type="component" value="Unassembled WGS sequence"/>
</dbReference>
<keyword evidence="6" id="KW-1185">Reference proteome</keyword>
<evidence type="ECO:0000256" key="4">
    <source>
        <dbReference type="ARBA" id="ARBA00023118"/>
    </source>
</evidence>
<dbReference type="EMBL" id="NXII01000010">
    <property type="protein sequence ID" value="RXI40473.1"/>
    <property type="molecule type" value="Genomic_DNA"/>
</dbReference>
<evidence type="ECO:0000313" key="6">
    <source>
        <dbReference type="Proteomes" id="UP000290378"/>
    </source>
</evidence>
<organism evidence="5 6">
    <name type="scientific">Arcobacter cloacae</name>
    <dbReference type="NCBI Taxonomy" id="1054034"/>
    <lineage>
        <taxon>Bacteria</taxon>
        <taxon>Pseudomonadati</taxon>
        <taxon>Campylobacterota</taxon>
        <taxon>Epsilonproteobacteria</taxon>
        <taxon>Campylobacterales</taxon>
        <taxon>Arcobacteraceae</taxon>
        <taxon>Arcobacter</taxon>
    </lineage>
</organism>
<reference evidence="5 6" key="1">
    <citation type="submission" date="2017-09" db="EMBL/GenBank/DDBJ databases">
        <title>Genomics of the genus Arcobacter.</title>
        <authorList>
            <person name="Perez-Cataluna A."/>
            <person name="Figueras M.J."/>
            <person name="Salas-Masso N."/>
        </authorList>
    </citation>
    <scope>NUCLEOTIDE SEQUENCE [LARGE SCALE GENOMIC DNA]</scope>
    <source>
        <strain evidence="5 6">CECT 7834</strain>
    </source>
</reference>
<name>A0A6M8NTB0_9BACT</name>
<evidence type="ECO:0000256" key="1">
    <source>
        <dbReference type="ARBA" id="ARBA00005772"/>
    </source>
</evidence>
<evidence type="ECO:0000256" key="3">
    <source>
        <dbReference type="ARBA" id="ARBA00022884"/>
    </source>
</evidence>
<dbReference type="InterPro" id="IPR005510">
    <property type="entry name" value="Csm4"/>
</dbReference>